<name>A0ABX6ACQ2_STRVD</name>
<evidence type="ECO:0000256" key="1">
    <source>
        <dbReference type="SAM" id="MobiDB-lite"/>
    </source>
</evidence>
<sequence>MSAMSAGAGEPGGSPAGVAPGERGALRIADRVVAKIASRAALEAVGTLPPDAAPPHATVVVHHGSARVRVQAELDYPGDIGGRCREVRRRVVERVSTLAGMRVPEVVVQVERLHLAAEFRAARERVR</sequence>
<reference evidence="2 3" key="1">
    <citation type="submission" date="2017-09" db="EMBL/GenBank/DDBJ databases">
        <authorList>
            <person name="Lee N."/>
            <person name="Cho B.-K."/>
        </authorList>
    </citation>
    <scope>NUCLEOTIDE SEQUENCE [LARGE SCALE GENOMIC DNA]</scope>
    <source>
        <strain evidence="2 3">ATCC 39115</strain>
    </source>
</reference>
<feature type="region of interest" description="Disordered" evidence="1">
    <location>
        <begin position="1"/>
        <end position="21"/>
    </location>
</feature>
<evidence type="ECO:0000313" key="2">
    <source>
        <dbReference type="EMBL" id="QEU85040.1"/>
    </source>
</evidence>
<keyword evidence="3" id="KW-1185">Reference proteome</keyword>
<dbReference type="EMBL" id="CP023700">
    <property type="protein sequence ID" value="QEU85040.1"/>
    <property type="molecule type" value="Genomic_DNA"/>
</dbReference>
<protein>
    <recommendedName>
        <fullName evidence="4">Asp23/Gls24 family envelope stress response protein</fullName>
    </recommendedName>
</protein>
<dbReference type="Proteomes" id="UP000327143">
    <property type="component" value="Chromosome"/>
</dbReference>
<organism evidence="2 3">
    <name type="scientific">Streptomyces viridosporus T7A</name>
    <dbReference type="NCBI Taxonomy" id="665577"/>
    <lineage>
        <taxon>Bacteria</taxon>
        <taxon>Bacillati</taxon>
        <taxon>Actinomycetota</taxon>
        <taxon>Actinomycetes</taxon>
        <taxon>Kitasatosporales</taxon>
        <taxon>Streptomycetaceae</taxon>
        <taxon>Streptomyces</taxon>
    </lineage>
</organism>
<evidence type="ECO:0000313" key="3">
    <source>
        <dbReference type="Proteomes" id="UP000327143"/>
    </source>
</evidence>
<evidence type="ECO:0008006" key="4">
    <source>
        <dbReference type="Google" id="ProtNLM"/>
    </source>
</evidence>
<proteinExistence type="predicted"/>
<dbReference type="RefSeq" id="WP_039831250.1">
    <property type="nucleotide sequence ID" value="NZ_CP023700.1"/>
</dbReference>
<accession>A0ABX6ACQ2</accession>
<gene>
    <name evidence="2" type="ORF">CP969_10205</name>
</gene>